<organism evidence="1 2">
    <name type="scientific">Dallia pectoralis</name>
    <name type="common">Alaska blackfish</name>
    <dbReference type="NCBI Taxonomy" id="75939"/>
    <lineage>
        <taxon>Eukaryota</taxon>
        <taxon>Metazoa</taxon>
        <taxon>Chordata</taxon>
        <taxon>Craniata</taxon>
        <taxon>Vertebrata</taxon>
        <taxon>Euteleostomi</taxon>
        <taxon>Actinopterygii</taxon>
        <taxon>Neopterygii</taxon>
        <taxon>Teleostei</taxon>
        <taxon>Protacanthopterygii</taxon>
        <taxon>Esociformes</taxon>
        <taxon>Umbridae</taxon>
        <taxon>Dallia</taxon>
    </lineage>
</organism>
<accession>A0ACC2GAY4</accession>
<dbReference type="Proteomes" id="UP001157502">
    <property type="component" value="Chromosome 15"/>
</dbReference>
<name>A0ACC2GAY4_DALPE</name>
<reference evidence="1" key="1">
    <citation type="submission" date="2021-05" db="EMBL/GenBank/DDBJ databases">
        <authorList>
            <person name="Pan Q."/>
            <person name="Jouanno E."/>
            <person name="Zahm M."/>
            <person name="Klopp C."/>
            <person name="Cabau C."/>
            <person name="Louis A."/>
            <person name="Berthelot C."/>
            <person name="Parey E."/>
            <person name="Roest Crollius H."/>
            <person name="Montfort J."/>
            <person name="Robinson-Rechavi M."/>
            <person name="Bouchez O."/>
            <person name="Lampietro C."/>
            <person name="Lopez Roques C."/>
            <person name="Donnadieu C."/>
            <person name="Postlethwait J."/>
            <person name="Bobe J."/>
            <person name="Dillon D."/>
            <person name="Chandos A."/>
            <person name="von Hippel F."/>
            <person name="Guiguen Y."/>
        </authorList>
    </citation>
    <scope>NUCLEOTIDE SEQUENCE</scope>
    <source>
        <strain evidence="1">YG-Jan2019</strain>
    </source>
</reference>
<keyword evidence="2" id="KW-1185">Reference proteome</keyword>
<evidence type="ECO:0000313" key="2">
    <source>
        <dbReference type="Proteomes" id="UP001157502"/>
    </source>
</evidence>
<evidence type="ECO:0000313" key="1">
    <source>
        <dbReference type="EMBL" id="KAJ8000868.1"/>
    </source>
</evidence>
<proteinExistence type="predicted"/>
<gene>
    <name evidence="1" type="ORF">DPEC_G00184850</name>
</gene>
<sequence>MELGSPRILRLISFLASLSGVKHQDIAGRVVGRTTGAAGEVGRRVARGSVYPQLFLGTDRADLKEKPEVRLGEVVPQRVESGVGGRASLARIHSKDAVKPTLYWDLTPLCLSLGIREMDEFEDQRQTSH</sequence>
<dbReference type="EMBL" id="CM055742">
    <property type="protein sequence ID" value="KAJ8000868.1"/>
    <property type="molecule type" value="Genomic_DNA"/>
</dbReference>
<protein>
    <submittedName>
        <fullName evidence="1">Uncharacterized protein</fullName>
    </submittedName>
</protein>
<comment type="caution">
    <text evidence="1">The sequence shown here is derived from an EMBL/GenBank/DDBJ whole genome shotgun (WGS) entry which is preliminary data.</text>
</comment>